<protein>
    <recommendedName>
        <fullName evidence="7">TFIIF beta subunit HTH domain-containing protein</fullName>
    </recommendedName>
</protein>
<keyword evidence="5" id="KW-0804">Transcription</keyword>
<reference evidence="8 9" key="1">
    <citation type="submission" date="2016-05" db="EMBL/GenBank/DDBJ databases">
        <title>First whole genome sequencing of Entamoeba histolytica HM1:IMSS-clone-6.</title>
        <authorList>
            <person name="Mukherjee Avik.K."/>
            <person name="Izumyama S."/>
            <person name="Nakada-Tsukui K."/>
            <person name="Nozaki T."/>
        </authorList>
    </citation>
    <scope>NUCLEOTIDE SEQUENCE [LARGE SCALE GENOMIC DNA]</scope>
    <source>
        <strain evidence="8 9">HM1:IMSS clone 6</strain>
    </source>
</reference>
<name>A0A5K1VE69_ENTHI</name>
<dbReference type="GO" id="GO:0006367">
    <property type="term" value="P:transcription initiation at RNA polymerase II promoter"/>
    <property type="evidence" value="ECO:0007669"/>
    <property type="project" value="InterPro"/>
</dbReference>
<dbReference type="InterPro" id="IPR003196">
    <property type="entry name" value="TFIIF_beta"/>
</dbReference>
<dbReference type="PANTHER" id="PTHR10445">
    <property type="entry name" value="GENERAL TRANSCRIPTION FACTOR IIF SUBUNIT 2"/>
    <property type="match status" value="1"/>
</dbReference>
<proteinExistence type="inferred from homology"/>
<comment type="caution">
    <text evidence="8">The sequence shown here is derived from an EMBL/GenBank/DDBJ whole genome shotgun (WGS) entry which is preliminary data.</text>
</comment>
<dbReference type="OMA" id="TQCKEPI"/>
<dbReference type="InterPro" id="IPR036390">
    <property type="entry name" value="WH_DNA-bd_sf"/>
</dbReference>
<accession>A0A5K1VE69</accession>
<feature type="domain" description="TFIIF beta subunit HTH" evidence="7">
    <location>
        <begin position="154"/>
        <end position="219"/>
    </location>
</feature>
<keyword evidence="6" id="KW-0539">Nucleus</keyword>
<evidence type="ECO:0000259" key="7">
    <source>
        <dbReference type="Pfam" id="PF02270"/>
    </source>
</evidence>
<dbReference type="Gene3D" id="1.10.10.10">
    <property type="entry name" value="Winged helix-like DNA-binding domain superfamily/Winged helix DNA-binding domain"/>
    <property type="match status" value="1"/>
</dbReference>
<comment type="similarity">
    <text evidence="2">Belongs to the TFIIF beta subunit family.</text>
</comment>
<dbReference type="InterPro" id="IPR036388">
    <property type="entry name" value="WH-like_DNA-bd_sf"/>
</dbReference>
<evidence type="ECO:0000256" key="5">
    <source>
        <dbReference type="ARBA" id="ARBA00023163"/>
    </source>
</evidence>
<sequence>MENKPQKDIFEDMRPKLKPIENSDRRKRLYVIQLNKMLVEHFRKGNNLNDSIGLNQYGELVELSIEDEQTKKKYDLFKTQCKDPIFILKQTNQAFKNYGKSEMYLKPIVRRNDIIIKQQKPKLVINDESSEDEIPHKPINIYRKREDTIVDKRVRMNETELTDRILSMFKIKPTYTFNMLNLELKQPEQYLKEQLKKICDLVQSPTSSMKEYQLKKDYQ</sequence>
<dbReference type="GO" id="GO:0003677">
    <property type="term" value="F:DNA binding"/>
    <property type="evidence" value="ECO:0007669"/>
    <property type="project" value="UniProtKB-KW"/>
</dbReference>
<dbReference type="VEuPathDB" id="AmoebaDB:KM1_101030"/>
<evidence type="ECO:0000256" key="4">
    <source>
        <dbReference type="ARBA" id="ARBA00023125"/>
    </source>
</evidence>
<comment type="subcellular location">
    <subcellularLocation>
        <location evidence="1">Nucleus</location>
    </subcellularLocation>
</comment>
<dbReference type="VEuPathDB" id="AmoebaDB:EHI7A_052690"/>
<organism evidence="8 9">
    <name type="scientific">Entamoeba histolytica</name>
    <dbReference type="NCBI Taxonomy" id="5759"/>
    <lineage>
        <taxon>Eukaryota</taxon>
        <taxon>Amoebozoa</taxon>
        <taxon>Evosea</taxon>
        <taxon>Archamoebae</taxon>
        <taxon>Mastigamoebida</taxon>
        <taxon>Entamoebidae</taxon>
        <taxon>Entamoeba</taxon>
    </lineage>
</organism>
<dbReference type="Pfam" id="PF02270">
    <property type="entry name" value="TFIIF_beta"/>
    <property type="match status" value="1"/>
</dbReference>
<evidence type="ECO:0000313" key="8">
    <source>
        <dbReference type="EMBL" id="GAT94321.1"/>
    </source>
</evidence>
<evidence type="ECO:0000256" key="3">
    <source>
        <dbReference type="ARBA" id="ARBA00023015"/>
    </source>
</evidence>
<dbReference type="InterPro" id="IPR040450">
    <property type="entry name" value="TFIIF_beta_HTH"/>
</dbReference>
<dbReference type="VEuPathDB" id="AmoebaDB:EHI8A_065070"/>
<evidence type="ECO:0000256" key="2">
    <source>
        <dbReference type="ARBA" id="ARBA00009543"/>
    </source>
</evidence>
<dbReference type="GO" id="GO:0005674">
    <property type="term" value="C:transcription factor TFIIF complex"/>
    <property type="evidence" value="ECO:0007669"/>
    <property type="project" value="InterPro"/>
</dbReference>
<dbReference type="Proteomes" id="UP000078387">
    <property type="component" value="Unassembled WGS sequence"/>
</dbReference>
<dbReference type="VEuPathDB" id="AmoebaDB:EHI5A_077970"/>
<evidence type="ECO:0000313" key="9">
    <source>
        <dbReference type="Proteomes" id="UP000078387"/>
    </source>
</evidence>
<dbReference type="VEuPathDB" id="AmoebaDB:EHI_174950"/>
<dbReference type="PANTHER" id="PTHR10445:SF0">
    <property type="entry name" value="GENERAL TRANSCRIPTION FACTOR IIF SUBUNIT 2"/>
    <property type="match status" value="1"/>
</dbReference>
<evidence type="ECO:0000256" key="1">
    <source>
        <dbReference type="ARBA" id="ARBA00004123"/>
    </source>
</evidence>
<dbReference type="SUPFAM" id="SSF46785">
    <property type="entry name" value="Winged helix' DNA-binding domain"/>
    <property type="match status" value="1"/>
</dbReference>
<evidence type="ECO:0000256" key="6">
    <source>
        <dbReference type="ARBA" id="ARBA00023242"/>
    </source>
</evidence>
<keyword evidence="3" id="KW-0805">Transcription regulation</keyword>
<dbReference type="FunFam" id="1.10.10.10:FF:000035">
    <property type="entry name" value="General transcription factor IIF subunit 2"/>
    <property type="match status" value="1"/>
</dbReference>
<dbReference type="EMBL" id="BDEQ01000001">
    <property type="protein sequence ID" value="GAT94321.1"/>
    <property type="molecule type" value="Genomic_DNA"/>
</dbReference>
<dbReference type="AlphaFoldDB" id="A0A5K1VE69"/>
<keyword evidence="4" id="KW-0238">DNA-binding</keyword>
<gene>
    <name evidence="8" type="ORF">CL6EHI_174950</name>
</gene>